<feature type="chain" id="PRO_5036399860" description="Nuclear factor related to kappa-B-binding protein second winged helix domain-containing protein" evidence="1">
    <location>
        <begin position="21"/>
        <end position="398"/>
    </location>
</feature>
<dbReference type="Gramene" id="Pp3c14_23790V3.2">
    <property type="protein sequence ID" value="Pp3c14_23790V3.2"/>
    <property type="gene ID" value="Pp3c14_23790"/>
</dbReference>
<dbReference type="PANTHER" id="PTHR13052">
    <property type="entry name" value="NFRKB-RELATED"/>
    <property type="match status" value="1"/>
</dbReference>
<dbReference type="EnsemblPlants" id="Pp3c14_23790V3.1">
    <property type="protein sequence ID" value="Pp3c14_23790V3.1"/>
    <property type="gene ID" value="Pp3c14_23790"/>
</dbReference>
<sequence length="398" mass="44403">MVGVFLVVFVQFGWFSLITSLQDVLEVLVTADAWGIPQKSLLKLEDMFASWLKHGQETLQQIDKLPLPPPPLMPVPADEKERFRELGAQKSFMTIAPSSVDMRTYFRRQELLRYSLPDRTFAYTTADGGKSVVAPLRRGGGKPSSKARDHFMLKPDRPSHVTILCLVRDAAARLPGSIGTRADVCALIRDSQFIMEDASDAQVNQIVSGALDRLHYERDPCVRFDGDRKLWVYLHTEREDDGTSSTKRWKKPKKDNADNSEYCTNAYEIGSSNGADDLSGLGLLDLHSFDGIGGFMDNSAIYSTGRTELFYNKNISLTSPRVFSNGISVDDGDLPFITLPLGIDAGHPMDWEGINAKTFWDHDSHLQPQESLESEDEYFLEGSATAQRHAEAIFSAES</sequence>
<keyword evidence="1" id="KW-0732">Signal</keyword>
<dbReference type="PANTHER" id="PTHR13052:SF3">
    <property type="entry name" value="NUCLEAR FACTOR RELATED TO KAPPA-B-BINDING PROTEIN"/>
    <property type="match status" value="1"/>
</dbReference>
<dbReference type="InterPro" id="IPR024867">
    <property type="entry name" value="NFRKB"/>
</dbReference>
<dbReference type="GO" id="GO:0031011">
    <property type="term" value="C:Ino80 complex"/>
    <property type="evidence" value="ECO:0007669"/>
    <property type="project" value="InterPro"/>
</dbReference>
<feature type="domain" description="Nuclear factor related to kappa-B-binding protein second winged helix" evidence="2">
    <location>
        <begin position="103"/>
        <end position="240"/>
    </location>
</feature>
<protein>
    <recommendedName>
        <fullName evidence="2">Nuclear factor related to kappa-B-binding protein second winged helix domain-containing protein</fullName>
    </recommendedName>
</protein>
<dbReference type="Proteomes" id="UP000006727">
    <property type="component" value="Chromosome 14"/>
</dbReference>
<keyword evidence="4" id="KW-1185">Reference proteome</keyword>
<dbReference type="Pfam" id="PF25793">
    <property type="entry name" value="WHD_2nd_NFRKB"/>
    <property type="match status" value="1"/>
</dbReference>
<evidence type="ECO:0000259" key="2">
    <source>
        <dbReference type="Pfam" id="PF25793"/>
    </source>
</evidence>
<dbReference type="RefSeq" id="XP_073394844.1">
    <property type="nucleotide sequence ID" value="XM_073538743.1"/>
</dbReference>
<dbReference type="Gramene" id="Pp3c14_23790V3.1">
    <property type="protein sequence ID" value="Pp3c14_23790V3.1"/>
    <property type="gene ID" value="Pp3c14_23790"/>
</dbReference>
<dbReference type="InParanoid" id="A0A7I4ASR6"/>
<evidence type="ECO:0000313" key="3">
    <source>
        <dbReference type="EnsemblPlants" id="Pp3c14_23790V3.2"/>
    </source>
</evidence>
<dbReference type="EnsemblPlants" id="Pp3c14_23790V3.2">
    <property type="protein sequence ID" value="Pp3c14_23790V3.2"/>
    <property type="gene ID" value="Pp3c14_23790"/>
</dbReference>
<evidence type="ECO:0000256" key="1">
    <source>
        <dbReference type="SAM" id="SignalP"/>
    </source>
</evidence>
<name>A0A7I4ASR6_PHYPA</name>
<feature type="signal peptide" evidence="1">
    <location>
        <begin position="1"/>
        <end position="20"/>
    </location>
</feature>
<reference evidence="3" key="3">
    <citation type="submission" date="2020-12" db="UniProtKB">
        <authorList>
            <consortium name="EnsemblPlants"/>
        </authorList>
    </citation>
    <scope>IDENTIFICATION</scope>
</reference>
<dbReference type="GeneID" id="141046184"/>
<reference evidence="3 4" key="1">
    <citation type="journal article" date="2008" name="Science">
        <title>The Physcomitrella genome reveals evolutionary insights into the conquest of land by plants.</title>
        <authorList>
            <person name="Rensing S."/>
            <person name="Lang D."/>
            <person name="Zimmer A."/>
            <person name="Terry A."/>
            <person name="Salamov A."/>
            <person name="Shapiro H."/>
            <person name="Nishiyama T."/>
            <person name="Perroud P.-F."/>
            <person name="Lindquist E."/>
            <person name="Kamisugi Y."/>
            <person name="Tanahashi T."/>
            <person name="Sakakibara K."/>
            <person name="Fujita T."/>
            <person name="Oishi K."/>
            <person name="Shin-I T."/>
            <person name="Kuroki Y."/>
            <person name="Toyoda A."/>
            <person name="Suzuki Y."/>
            <person name="Hashimoto A."/>
            <person name="Yamaguchi K."/>
            <person name="Sugano A."/>
            <person name="Kohara Y."/>
            <person name="Fujiyama A."/>
            <person name="Anterola A."/>
            <person name="Aoki S."/>
            <person name="Ashton N."/>
            <person name="Barbazuk W.B."/>
            <person name="Barker E."/>
            <person name="Bennetzen J."/>
            <person name="Bezanilla M."/>
            <person name="Blankenship R."/>
            <person name="Cho S.H."/>
            <person name="Dutcher S."/>
            <person name="Estelle M."/>
            <person name="Fawcett J.A."/>
            <person name="Gundlach H."/>
            <person name="Hanada K."/>
            <person name="Heyl A."/>
            <person name="Hicks K.A."/>
            <person name="Hugh J."/>
            <person name="Lohr M."/>
            <person name="Mayer K."/>
            <person name="Melkozernov A."/>
            <person name="Murata T."/>
            <person name="Nelson D."/>
            <person name="Pils B."/>
            <person name="Prigge M."/>
            <person name="Reiss B."/>
            <person name="Renner T."/>
            <person name="Rombauts S."/>
            <person name="Rushton P."/>
            <person name="Sanderfoot A."/>
            <person name="Schween G."/>
            <person name="Shiu S.-H."/>
            <person name="Stueber K."/>
            <person name="Theodoulou F.L."/>
            <person name="Tu H."/>
            <person name="Van de Peer Y."/>
            <person name="Verrier P.J."/>
            <person name="Waters E."/>
            <person name="Wood A."/>
            <person name="Yang L."/>
            <person name="Cove D."/>
            <person name="Cuming A."/>
            <person name="Hasebe M."/>
            <person name="Lucas S."/>
            <person name="Mishler D.B."/>
            <person name="Reski R."/>
            <person name="Grigoriev I."/>
            <person name="Quatrano R.S."/>
            <person name="Boore J.L."/>
        </authorList>
    </citation>
    <scope>NUCLEOTIDE SEQUENCE [LARGE SCALE GENOMIC DNA]</scope>
    <source>
        <strain evidence="3 4">cv. Gransden 2004</strain>
    </source>
</reference>
<dbReference type="InterPro" id="IPR057748">
    <property type="entry name" value="NFRKB_WH_2"/>
</dbReference>
<organism evidence="3 4">
    <name type="scientific">Physcomitrium patens</name>
    <name type="common">Spreading-leaved earth moss</name>
    <name type="synonym">Physcomitrella patens</name>
    <dbReference type="NCBI Taxonomy" id="3218"/>
    <lineage>
        <taxon>Eukaryota</taxon>
        <taxon>Viridiplantae</taxon>
        <taxon>Streptophyta</taxon>
        <taxon>Embryophyta</taxon>
        <taxon>Bryophyta</taxon>
        <taxon>Bryophytina</taxon>
        <taxon>Bryopsida</taxon>
        <taxon>Funariidae</taxon>
        <taxon>Funariales</taxon>
        <taxon>Funariaceae</taxon>
        <taxon>Physcomitrium</taxon>
    </lineage>
</organism>
<proteinExistence type="predicted"/>
<accession>A0A7I4ASR6</accession>
<reference evidence="3 4" key="2">
    <citation type="journal article" date="2018" name="Plant J.">
        <title>The Physcomitrella patens chromosome-scale assembly reveals moss genome structure and evolution.</title>
        <authorList>
            <person name="Lang D."/>
            <person name="Ullrich K.K."/>
            <person name="Murat F."/>
            <person name="Fuchs J."/>
            <person name="Jenkins J."/>
            <person name="Haas F.B."/>
            <person name="Piednoel M."/>
            <person name="Gundlach H."/>
            <person name="Van Bel M."/>
            <person name="Meyberg R."/>
            <person name="Vives C."/>
            <person name="Morata J."/>
            <person name="Symeonidi A."/>
            <person name="Hiss M."/>
            <person name="Muchero W."/>
            <person name="Kamisugi Y."/>
            <person name="Saleh O."/>
            <person name="Blanc G."/>
            <person name="Decker E.L."/>
            <person name="van Gessel N."/>
            <person name="Grimwood J."/>
            <person name="Hayes R.D."/>
            <person name="Graham S.W."/>
            <person name="Gunter L.E."/>
            <person name="McDaniel S.F."/>
            <person name="Hoernstein S.N.W."/>
            <person name="Larsson A."/>
            <person name="Li F.W."/>
            <person name="Perroud P.F."/>
            <person name="Phillips J."/>
            <person name="Ranjan P."/>
            <person name="Rokshar D.S."/>
            <person name="Rothfels C.J."/>
            <person name="Schneider L."/>
            <person name="Shu S."/>
            <person name="Stevenson D.W."/>
            <person name="Thummler F."/>
            <person name="Tillich M."/>
            <person name="Villarreal Aguilar J.C."/>
            <person name="Widiez T."/>
            <person name="Wong G.K."/>
            <person name="Wymore A."/>
            <person name="Zhang Y."/>
            <person name="Zimmer A.D."/>
            <person name="Quatrano R.S."/>
            <person name="Mayer K.F.X."/>
            <person name="Goodstein D."/>
            <person name="Casacuberta J.M."/>
            <person name="Vandepoele K."/>
            <person name="Reski R."/>
            <person name="Cuming A.C."/>
            <person name="Tuskan G.A."/>
            <person name="Maumus F."/>
            <person name="Salse J."/>
            <person name="Schmutz J."/>
            <person name="Rensing S.A."/>
        </authorList>
    </citation>
    <scope>NUCLEOTIDE SEQUENCE [LARGE SCALE GENOMIC DNA]</scope>
    <source>
        <strain evidence="3 4">cv. Gransden 2004</strain>
    </source>
</reference>
<dbReference type="EMBL" id="ABEU02000014">
    <property type="status" value="NOT_ANNOTATED_CDS"/>
    <property type="molecule type" value="Genomic_DNA"/>
</dbReference>
<dbReference type="AlphaFoldDB" id="A0A7I4ASR6"/>
<evidence type="ECO:0000313" key="4">
    <source>
        <dbReference type="Proteomes" id="UP000006727"/>
    </source>
</evidence>